<keyword evidence="4 9" id="KW-0812">Transmembrane</keyword>
<dbReference type="GO" id="GO:0005524">
    <property type="term" value="F:ATP binding"/>
    <property type="evidence" value="ECO:0007669"/>
    <property type="project" value="UniProtKB-KW"/>
</dbReference>
<reference evidence="12 13" key="1">
    <citation type="submission" date="2019-02" db="EMBL/GenBank/DDBJ databases">
        <title>Genome sequence of the sea-ice species Brumimicrobium glaciale.</title>
        <authorList>
            <person name="Bowman J.P."/>
        </authorList>
    </citation>
    <scope>NUCLEOTIDE SEQUENCE [LARGE SCALE GENOMIC DNA]</scope>
    <source>
        <strain evidence="12 13">IC156</strain>
    </source>
</reference>
<evidence type="ECO:0000256" key="7">
    <source>
        <dbReference type="ARBA" id="ARBA00022989"/>
    </source>
</evidence>
<dbReference type="SUPFAM" id="SSF52540">
    <property type="entry name" value="P-loop containing nucleoside triphosphate hydrolases"/>
    <property type="match status" value="1"/>
</dbReference>
<dbReference type="PROSITE" id="PS50929">
    <property type="entry name" value="ABC_TM1F"/>
    <property type="match status" value="1"/>
</dbReference>
<feature type="domain" description="ABC transporter" evidence="10">
    <location>
        <begin position="360"/>
        <end position="595"/>
    </location>
</feature>
<feature type="transmembrane region" description="Helical" evidence="9">
    <location>
        <begin position="70"/>
        <end position="97"/>
    </location>
</feature>
<dbReference type="GO" id="GO:0005886">
    <property type="term" value="C:plasma membrane"/>
    <property type="evidence" value="ECO:0007669"/>
    <property type="project" value="UniProtKB-SubCell"/>
</dbReference>
<keyword evidence="7 9" id="KW-1133">Transmembrane helix</keyword>
<dbReference type="InterPro" id="IPR036640">
    <property type="entry name" value="ABC1_TM_sf"/>
</dbReference>
<feature type="domain" description="ABC transmembrane type-1" evidence="11">
    <location>
        <begin position="68"/>
        <end position="326"/>
    </location>
</feature>
<name>A0A4Q4KPI9_9FLAO</name>
<keyword evidence="2" id="KW-0813">Transport</keyword>
<evidence type="ECO:0000259" key="10">
    <source>
        <dbReference type="PROSITE" id="PS50893"/>
    </source>
</evidence>
<keyword evidence="5" id="KW-0547">Nucleotide-binding</keyword>
<dbReference type="PANTHER" id="PTHR24221">
    <property type="entry name" value="ATP-BINDING CASSETTE SUB-FAMILY B"/>
    <property type="match status" value="1"/>
</dbReference>
<dbReference type="PROSITE" id="PS50893">
    <property type="entry name" value="ABC_TRANSPORTER_2"/>
    <property type="match status" value="1"/>
</dbReference>
<evidence type="ECO:0000313" key="13">
    <source>
        <dbReference type="Proteomes" id="UP000293952"/>
    </source>
</evidence>
<dbReference type="InterPro" id="IPR011527">
    <property type="entry name" value="ABC1_TM_dom"/>
</dbReference>
<dbReference type="InterPro" id="IPR017871">
    <property type="entry name" value="ABC_transporter-like_CS"/>
</dbReference>
<dbReference type="InterPro" id="IPR039421">
    <property type="entry name" value="Type_1_exporter"/>
</dbReference>
<proteinExistence type="predicted"/>
<dbReference type="GO" id="GO:0034040">
    <property type="term" value="F:ATPase-coupled lipid transmembrane transporter activity"/>
    <property type="evidence" value="ECO:0007669"/>
    <property type="project" value="TreeGrafter"/>
</dbReference>
<evidence type="ECO:0000256" key="2">
    <source>
        <dbReference type="ARBA" id="ARBA00022448"/>
    </source>
</evidence>
<dbReference type="OrthoDB" id="9760358at2"/>
<comment type="subcellular location">
    <subcellularLocation>
        <location evidence="1">Cell membrane</location>
        <topology evidence="1">Multi-pass membrane protein</topology>
    </subcellularLocation>
</comment>
<dbReference type="Proteomes" id="UP000293952">
    <property type="component" value="Unassembled WGS sequence"/>
</dbReference>
<organism evidence="12 13">
    <name type="scientific">Brumimicrobium glaciale</name>
    <dbReference type="NCBI Taxonomy" id="200475"/>
    <lineage>
        <taxon>Bacteria</taxon>
        <taxon>Pseudomonadati</taxon>
        <taxon>Bacteroidota</taxon>
        <taxon>Flavobacteriia</taxon>
        <taxon>Flavobacteriales</taxon>
        <taxon>Crocinitomicaceae</taxon>
        <taxon>Brumimicrobium</taxon>
    </lineage>
</organism>
<dbReference type="InterPro" id="IPR003439">
    <property type="entry name" value="ABC_transporter-like_ATP-bd"/>
</dbReference>
<dbReference type="AlphaFoldDB" id="A0A4Q4KPI9"/>
<dbReference type="InterPro" id="IPR003593">
    <property type="entry name" value="AAA+_ATPase"/>
</dbReference>
<feature type="transmembrane region" description="Helical" evidence="9">
    <location>
        <begin position="162"/>
        <end position="180"/>
    </location>
</feature>
<evidence type="ECO:0000256" key="6">
    <source>
        <dbReference type="ARBA" id="ARBA00022840"/>
    </source>
</evidence>
<keyword evidence="6 12" id="KW-0067">ATP-binding</keyword>
<dbReference type="PROSITE" id="PS00211">
    <property type="entry name" value="ABC_TRANSPORTER_1"/>
    <property type="match status" value="1"/>
</dbReference>
<dbReference type="SUPFAM" id="SSF90123">
    <property type="entry name" value="ABC transporter transmembrane region"/>
    <property type="match status" value="1"/>
</dbReference>
<comment type="caution">
    <text evidence="12">The sequence shown here is derived from an EMBL/GenBank/DDBJ whole genome shotgun (WGS) entry which is preliminary data.</text>
</comment>
<feature type="transmembrane region" description="Helical" evidence="9">
    <location>
        <begin position="186"/>
        <end position="205"/>
    </location>
</feature>
<dbReference type="Gene3D" id="1.20.1560.10">
    <property type="entry name" value="ABC transporter type 1, transmembrane domain"/>
    <property type="match status" value="1"/>
</dbReference>
<dbReference type="Pfam" id="PF00664">
    <property type="entry name" value="ABC_membrane"/>
    <property type="match status" value="1"/>
</dbReference>
<evidence type="ECO:0000256" key="3">
    <source>
        <dbReference type="ARBA" id="ARBA00022475"/>
    </source>
</evidence>
<dbReference type="GO" id="GO:0140359">
    <property type="term" value="F:ABC-type transporter activity"/>
    <property type="evidence" value="ECO:0007669"/>
    <property type="project" value="InterPro"/>
</dbReference>
<evidence type="ECO:0000256" key="5">
    <source>
        <dbReference type="ARBA" id="ARBA00022741"/>
    </source>
</evidence>
<protein>
    <submittedName>
        <fullName evidence="12">ABC transporter ATP-binding protein</fullName>
    </submittedName>
</protein>
<evidence type="ECO:0000256" key="4">
    <source>
        <dbReference type="ARBA" id="ARBA00022692"/>
    </source>
</evidence>
<sequence>MNSIKNLLKKHFTNFIYFYKYLKYRLFIVIGFGVLVGVLDAFGLTMFLPILELTSNNNEITGESLGGMSIVIDGLSAIGIQLNLIVAVSILFIFFIFKGVSVYFSEVYKVNVNQSFISKIRIRLISLLGLYPFKNFVSADVGHIQNTFTLEASRVSSAYQNYINGIQQLLMALVYIIFVFMIDWKFAILVCVGGLLTNLVFGAIYKKTKQESDDLSQKNSYYQNYIIQYINNYKYLKATGTINIYSEKLIHRVKSIESTNKIMGKLNAQLLGSREPLLILVVCSVILIQVNLFDGELATILISLILFYRALTQLFNFQTSYNTFLGNSGSLKNISSFEKELYDVAEKDGTIPFPRFRSDISLKSIHFSFGEKQVINNINLNIPKNKTIAFAGESGSGKTTIVNLICGLLDTNEGNILIDNNDITSLKRSDYQQRIGYIAQEPIIFNDTIFNNISFWADPTPENIIRFEKAVEQASIKNYIEELFEREQTVLGNNGVNLSGGQKQRISIARELYKDIDILILDEATSALDSETETEIQKNIDLLKGEYTIIIIAHRLSTIKNADKIYLMEKGEIAAEGSFSELIKSSKRFEKMVELQEI</sequence>
<dbReference type="FunFam" id="3.40.50.300:FF:000221">
    <property type="entry name" value="Multidrug ABC transporter ATP-binding protein"/>
    <property type="match status" value="1"/>
</dbReference>
<dbReference type="EMBL" id="SETE01000003">
    <property type="protein sequence ID" value="RYM33919.1"/>
    <property type="molecule type" value="Genomic_DNA"/>
</dbReference>
<dbReference type="Gene3D" id="3.40.50.300">
    <property type="entry name" value="P-loop containing nucleotide triphosphate hydrolases"/>
    <property type="match status" value="1"/>
</dbReference>
<keyword evidence="8 9" id="KW-0472">Membrane</keyword>
<evidence type="ECO:0000313" key="12">
    <source>
        <dbReference type="EMBL" id="RYM33919.1"/>
    </source>
</evidence>
<dbReference type="RefSeq" id="WP_130093360.1">
    <property type="nucleotide sequence ID" value="NZ_SETE01000003.1"/>
</dbReference>
<feature type="transmembrane region" description="Helical" evidence="9">
    <location>
        <begin position="26"/>
        <end position="50"/>
    </location>
</feature>
<gene>
    <name evidence="12" type="ORF">ERX46_08110</name>
</gene>
<evidence type="ECO:0000256" key="1">
    <source>
        <dbReference type="ARBA" id="ARBA00004651"/>
    </source>
</evidence>
<dbReference type="Pfam" id="PF00005">
    <property type="entry name" value="ABC_tran"/>
    <property type="match status" value="1"/>
</dbReference>
<keyword evidence="3" id="KW-1003">Cell membrane</keyword>
<evidence type="ECO:0000256" key="8">
    <source>
        <dbReference type="ARBA" id="ARBA00023136"/>
    </source>
</evidence>
<accession>A0A4Q4KPI9</accession>
<dbReference type="SMART" id="SM00382">
    <property type="entry name" value="AAA"/>
    <property type="match status" value="1"/>
</dbReference>
<evidence type="ECO:0000259" key="11">
    <source>
        <dbReference type="PROSITE" id="PS50929"/>
    </source>
</evidence>
<keyword evidence="13" id="KW-1185">Reference proteome</keyword>
<feature type="transmembrane region" description="Helical" evidence="9">
    <location>
        <begin position="277"/>
        <end position="308"/>
    </location>
</feature>
<dbReference type="InterPro" id="IPR027417">
    <property type="entry name" value="P-loop_NTPase"/>
</dbReference>
<evidence type="ECO:0000256" key="9">
    <source>
        <dbReference type="SAM" id="Phobius"/>
    </source>
</evidence>
<dbReference type="GO" id="GO:0016887">
    <property type="term" value="F:ATP hydrolysis activity"/>
    <property type="evidence" value="ECO:0007669"/>
    <property type="project" value="InterPro"/>
</dbReference>
<dbReference type="PANTHER" id="PTHR24221:SF654">
    <property type="entry name" value="ATP-BINDING CASSETTE SUB-FAMILY B MEMBER 6"/>
    <property type="match status" value="1"/>
</dbReference>